<organism evidence="13 14">
    <name type="scientific">Pelomonas margarita</name>
    <dbReference type="NCBI Taxonomy" id="3299031"/>
    <lineage>
        <taxon>Bacteria</taxon>
        <taxon>Pseudomonadati</taxon>
        <taxon>Pseudomonadota</taxon>
        <taxon>Betaproteobacteria</taxon>
        <taxon>Burkholderiales</taxon>
        <taxon>Sphaerotilaceae</taxon>
        <taxon>Roseateles</taxon>
    </lineage>
</organism>
<dbReference type="SUPFAM" id="SSF161098">
    <property type="entry name" value="MetI-like"/>
    <property type="match status" value="1"/>
</dbReference>
<evidence type="ECO:0000256" key="3">
    <source>
        <dbReference type="ARBA" id="ARBA00009047"/>
    </source>
</evidence>
<feature type="transmembrane region" description="Helical" evidence="11">
    <location>
        <begin position="84"/>
        <end position="110"/>
    </location>
</feature>
<evidence type="ECO:0000256" key="7">
    <source>
        <dbReference type="ARBA" id="ARBA00022692"/>
    </source>
</evidence>
<dbReference type="InterPro" id="IPR000515">
    <property type="entry name" value="MetI-like"/>
</dbReference>
<comment type="similarity">
    <text evidence="3">Belongs to the binding-protein-dependent transport system permease family. MalFG subfamily.</text>
</comment>
<evidence type="ECO:0000256" key="6">
    <source>
        <dbReference type="ARBA" id="ARBA00022597"/>
    </source>
</evidence>
<evidence type="ECO:0000256" key="8">
    <source>
        <dbReference type="ARBA" id="ARBA00022989"/>
    </source>
</evidence>
<evidence type="ECO:0000256" key="9">
    <source>
        <dbReference type="ARBA" id="ARBA00023136"/>
    </source>
</evidence>
<reference evidence="13 14" key="1">
    <citation type="submission" date="2024-08" db="EMBL/GenBank/DDBJ databases">
        <authorList>
            <person name="Lu H."/>
        </authorList>
    </citation>
    <scope>NUCLEOTIDE SEQUENCE [LARGE SCALE GENOMIC DNA]</scope>
    <source>
        <strain evidence="13 14">LKC17W</strain>
    </source>
</reference>
<evidence type="ECO:0000256" key="5">
    <source>
        <dbReference type="ARBA" id="ARBA00022475"/>
    </source>
</evidence>
<protein>
    <recommendedName>
        <fullName evidence="10">Maltose/maltodextrin transport system permease protein MalG</fullName>
    </recommendedName>
</protein>
<comment type="function">
    <text evidence="1">Part of the ABC transporter complex MalEFGK involved in maltose/maltodextrin import. Probably responsible for the translocation of the substrate across the membrane.</text>
</comment>
<evidence type="ECO:0000259" key="12">
    <source>
        <dbReference type="PROSITE" id="PS50928"/>
    </source>
</evidence>
<dbReference type="CDD" id="cd06261">
    <property type="entry name" value="TM_PBP2"/>
    <property type="match status" value="1"/>
</dbReference>
<evidence type="ECO:0000313" key="14">
    <source>
        <dbReference type="Proteomes" id="UP001606301"/>
    </source>
</evidence>
<evidence type="ECO:0000256" key="1">
    <source>
        <dbReference type="ARBA" id="ARBA00002264"/>
    </source>
</evidence>
<sequence length="296" mass="32082">MAIVLGKQARWRTFAAHAVMWVFIAITLFPLLAVVSISLRPGNFATGSLIPTEISLEHWKLALGIPYQAADGSLVQPPFPVLTWLWNSIKIATASAFLIVAISTTAAYAFARLKFSFSKPVLNGMLLLQMFPPVLALVAIFAIFETIGTYIPALGVETHAGLVLAYLGGIATHVWTIKGYFETIPVEIEENAKVDGATHWQAFSRVLLPMAVPILMVVFVLAFIGTIIEYPVASILLREESNLTLAVGSKYFLHDQRFLWGDFAAAAVLSGLPITAVFLLAQRWIVSGLTAGGVKG</sequence>
<keyword evidence="9 11" id="KW-0472">Membrane</keyword>
<keyword evidence="6" id="KW-0762">Sugar transport</keyword>
<keyword evidence="5" id="KW-1003">Cell membrane</keyword>
<dbReference type="InterPro" id="IPR035906">
    <property type="entry name" value="MetI-like_sf"/>
</dbReference>
<dbReference type="Gene3D" id="1.10.3720.10">
    <property type="entry name" value="MetI-like"/>
    <property type="match status" value="1"/>
</dbReference>
<dbReference type="RefSeq" id="WP_268165853.1">
    <property type="nucleotide sequence ID" value="NZ_JBIGHW010000005.1"/>
</dbReference>
<feature type="transmembrane region" description="Helical" evidence="11">
    <location>
        <begin position="122"/>
        <end position="144"/>
    </location>
</feature>
<feature type="transmembrane region" description="Helical" evidence="11">
    <location>
        <begin position="150"/>
        <end position="171"/>
    </location>
</feature>
<accession>A0ABW7FJ03</accession>
<dbReference type="PANTHER" id="PTHR32243:SF50">
    <property type="entry name" value="MALTOSE_MALTODEXTRIN TRANSPORT SYSTEM PERMEASE PROTEIN MALG"/>
    <property type="match status" value="1"/>
</dbReference>
<dbReference type="PANTHER" id="PTHR32243">
    <property type="entry name" value="MALTOSE TRANSPORT SYSTEM PERMEASE-RELATED"/>
    <property type="match status" value="1"/>
</dbReference>
<evidence type="ECO:0000313" key="13">
    <source>
        <dbReference type="EMBL" id="MFG6441317.1"/>
    </source>
</evidence>
<name>A0ABW7FJ03_9BURK</name>
<evidence type="ECO:0000256" key="4">
    <source>
        <dbReference type="ARBA" id="ARBA00022448"/>
    </source>
</evidence>
<comment type="subcellular location">
    <subcellularLocation>
        <location evidence="2 11">Cell membrane</location>
        <topology evidence="2 11">Multi-pass membrane protein</topology>
    </subcellularLocation>
</comment>
<keyword evidence="14" id="KW-1185">Reference proteome</keyword>
<comment type="caution">
    <text evidence="13">The sequence shown here is derived from an EMBL/GenBank/DDBJ whole genome shotgun (WGS) entry which is preliminary data.</text>
</comment>
<feature type="domain" description="ABC transmembrane type-1" evidence="12">
    <location>
        <begin position="85"/>
        <end position="281"/>
    </location>
</feature>
<dbReference type="Pfam" id="PF00528">
    <property type="entry name" value="BPD_transp_1"/>
    <property type="match status" value="1"/>
</dbReference>
<dbReference type="EMBL" id="JBIGHW010000005">
    <property type="protein sequence ID" value="MFG6441317.1"/>
    <property type="molecule type" value="Genomic_DNA"/>
</dbReference>
<keyword evidence="7 11" id="KW-0812">Transmembrane</keyword>
<evidence type="ECO:0000256" key="10">
    <source>
        <dbReference type="ARBA" id="ARBA00041109"/>
    </source>
</evidence>
<dbReference type="NCBIfam" id="NF008231">
    <property type="entry name" value="PRK10998.1"/>
    <property type="match status" value="1"/>
</dbReference>
<keyword evidence="8 11" id="KW-1133">Transmembrane helix</keyword>
<dbReference type="PROSITE" id="PS50928">
    <property type="entry name" value="ABC_TM1"/>
    <property type="match status" value="1"/>
</dbReference>
<feature type="transmembrane region" description="Helical" evidence="11">
    <location>
        <begin position="258"/>
        <end position="281"/>
    </location>
</feature>
<feature type="transmembrane region" description="Helical" evidence="11">
    <location>
        <begin position="206"/>
        <end position="228"/>
    </location>
</feature>
<feature type="transmembrane region" description="Helical" evidence="11">
    <location>
        <begin position="18"/>
        <end position="39"/>
    </location>
</feature>
<proteinExistence type="inferred from homology"/>
<keyword evidence="4 11" id="KW-0813">Transport</keyword>
<gene>
    <name evidence="13" type="primary">malG</name>
    <name evidence="13" type="ORF">ACG0Z3_11565</name>
</gene>
<dbReference type="InterPro" id="IPR050901">
    <property type="entry name" value="BP-dep_ABC_trans_perm"/>
</dbReference>
<evidence type="ECO:0000256" key="11">
    <source>
        <dbReference type="RuleBase" id="RU363032"/>
    </source>
</evidence>
<evidence type="ECO:0000256" key="2">
    <source>
        <dbReference type="ARBA" id="ARBA00004651"/>
    </source>
</evidence>
<dbReference type="Proteomes" id="UP001606301">
    <property type="component" value="Unassembled WGS sequence"/>
</dbReference>